<dbReference type="AlphaFoldDB" id="A0A914H359"/>
<protein>
    <submittedName>
        <fullName evidence="3">Gag protein</fullName>
    </submittedName>
</protein>
<evidence type="ECO:0000313" key="3">
    <source>
        <dbReference type="WBParaSite" id="Gr19_v10_g13721.t1"/>
    </source>
</evidence>
<feature type="region of interest" description="Disordered" evidence="1">
    <location>
        <begin position="13"/>
        <end position="58"/>
    </location>
</feature>
<dbReference type="WBParaSite" id="Gr19_v10_g13721.t1">
    <property type="protein sequence ID" value="Gr19_v10_g13721.t1"/>
    <property type="gene ID" value="Gr19_v10_g13721"/>
</dbReference>
<sequence length="317" mass="35558">MADEQLRQRLLHVSIEPNRDPAQNGGNAQQNLGEGTDPVIMGQGNTHPHTGSNQQQPYEKSVIRPIIPTGLHGHFIAQNPAAASFAPQHPYPVYQGQPLQAPMWQFNGNYPGAGPTQNAAPNPNLNFPQAPATTNFNYIPQPNVGQPAAAQQYVLVQNPAQPLSNFAGPSNLEFNMVLERISDLKGKEWMDEIRRFFKKFDAYTEGWPDKRRIIALDSKVCGRAERALESAKATQPYRYESIRREMLNLLEETDAKEHSAFDQLMQGVKRGPSEELDDLAGRISSLVRRAYTGLPQHLSDDYAINFYCVRLVTLIWR</sequence>
<accession>A0A914H359</accession>
<evidence type="ECO:0000256" key="1">
    <source>
        <dbReference type="SAM" id="MobiDB-lite"/>
    </source>
</evidence>
<evidence type="ECO:0000313" key="2">
    <source>
        <dbReference type="Proteomes" id="UP000887572"/>
    </source>
</evidence>
<organism evidence="2 3">
    <name type="scientific">Globodera rostochiensis</name>
    <name type="common">Golden nematode worm</name>
    <name type="synonym">Heterodera rostochiensis</name>
    <dbReference type="NCBI Taxonomy" id="31243"/>
    <lineage>
        <taxon>Eukaryota</taxon>
        <taxon>Metazoa</taxon>
        <taxon>Ecdysozoa</taxon>
        <taxon>Nematoda</taxon>
        <taxon>Chromadorea</taxon>
        <taxon>Rhabditida</taxon>
        <taxon>Tylenchina</taxon>
        <taxon>Tylenchomorpha</taxon>
        <taxon>Tylenchoidea</taxon>
        <taxon>Heteroderidae</taxon>
        <taxon>Heteroderinae</taxon>
        <taxon>Globodera</taxon>
    </lineage>
</organism>
<feature type="compositionally biased region" description="Polar residues" evidence="1">
    <location>
        <begin position="43"/>
        <end position="58"/>
    </location>
</feature>
<dbReference type="Proteomes" id="UP000887572">
    <property type="component" value="Unplaced"/>
</dbReference>
<proteinExistence type="predicted"/>
<keyword evidence="2" id="KW-1185">Reference proteome</keyword>
<feature type="compositionally biased region" description="Polar residues" evidence="1">
    <location>
        <begin position="24"/>
        <end position="33"/>
    </location>
</feature>
<name>A0A914H359_GLORO</name>
<reference evidence="3" key="1">
    <citation type="submission" date="2022-11" db="UniProtKB">
        <authorList>
            <consortium name="WormBaseParasite"/>
        </authorList>
    </citation>
    <scope>IDENTIFICATION</scope>
</reference>